<dbReference type="SUPFAM" id="SSF54211">
    <property type="entry name" value="Ribosomal protein S5 domain 2-like"/>
    <property type="match status" value="1"/>
</dbReference>
<dbReference type="GO" id="GO:0050515">
    <property type="term" value="F:4-(cytidine 5'-diphospho)-2-C-methyl-D-erythritol kinase activity"/>
    <property type="evidence" value="ECO:0007669"/>
    <property type="project" value="UniProtKB-UniRule"/>
</dbReference>
<evidence type="ECO:0000256" key="4">
    <source>
        <dbReference type="ARBA" id="ARBA00022679"/>
    </source>
</evidence>
<dbReference type="InterPro" id="IPR006204">
    <property type="entry name" value="GHMP_kinase_N_dom"/>
</dbReference>
<evidence type="ECO:0000256" key="5">
    <source>
        <dbReference type="ARBA" id="ARBA00022741"/>
    </source>
</evidence>
<sequence>MECVQIRAHAKLNLTLEVTGREGEYHLLDSLVASLDLCDFITAQRRTDGNLCVTMRGMGCEDIPPRSNNAVRAAEAFFANADARGDLAGANIFIEKRIPLGGGLGGSSADAAGVLLALRRLAGTEVSLLPLARKLGSDTASQLTVGYQRMRGRGEKLRRLMGLPVLYFVLLCPAAGVSSAECYRKYDELGGSASVGMTEQAIRLLRLGDVPGAAECLRNDLTAAACSLNGEIEEALQFARWLFPLSVGMTGSGSTVFALFADRASRDGALQKAKRGRFQVLVAQTADEPLPEEDP</sequence>
<dbReference type="InterPro" id="IPR020568">
    <property type="entry name" value="Ribosomal_Su5_D2-typ_SF"/>
</dbReference>
<keyword evidence="6 9" id="KW-0418">Kinase</keyword>
<dbReference type="InterPro" id="IPR013750">
    <property type="entry name" value="GHMP_kinase_C_dom"/>
</dbReference>
<evidence type="ECO:0000259" key="10">
    <source>
        <dbReference type="Pfam" id="PF00288"/>
    </source>
</evidence>
<dbReference type="PANTHER" id="PTHR43527">
    <property type="entry name" value="4-DIPHOSPHOCYTIDYL-2-C-METHYL-D-ERYTHRITOL KINASE, CHLOROPLASTIC"/>
    <property type="match status" value="1"/>
</dbReference>
<keyword evidence="7 9" id="KW-0067">ATP-binding</keyword>
<dbReference type="Gene3D" id="3.30.70.890">
    <property type="entry name" value="GHMP kinase, C-terminal domain"/>
    <property type="match status" value="1"/>
</dbReference>
<dbReference type="PIRSF" id="PIRSF010376">
    <property type="entry name" value="IspE"/>
    <property type="match status" value="1"/>
</dbReference>
<reference evidence="12" key="2">
    <citation type="submission" date="2021-04" db="EMBL/GenBank/DDBJ databases">
        <authorList>
            <person name="Gilroy R."/>
        </authorList>
    </citation>
    <scope>NUCLEOTIDE SEQUENCE</scope>
    <source>
        <strain evidence="12">ChiW7-2402</strain>
    </source>
</reference>
<dbReference type="Pfam" id="PF08544">
    <property type="entry name" value="GHMP_kinases_C"/>
    <property type="match status" value="1"/>
</dbReference>
<comment type="function">
    <text evidence="9">Catalyzes the phosphorylation of the position 2 hydroxy group of 4-diphosphocytidyl-2C-methyl-D-erythritol.</text>
</comment>
<comment type="catalytic activity">
    <reaction evidence="9">
        <text>4-CDP-2-C-methyl-D-erythritol + ATP = 4-CDP-2-C-methyl-D-erythritol 2-phosphate + ADP + H(+)</text>
        <dbReference type="Rhea" id="RHEA:18437"/>
        <dbReference type="ChEBI" id="CHEBI:15378"/>
        <dbReference type="ChEBI" id="CHEBI:30616"/>
        <dbReference type="ChEBI" id="CHEBI:57823"/>
        <dbReference type="ChEBI" id="CHEBI:57919"/>
        <dbReference type="ChEBI" id="CHEBI:456216"/>
        <dbReference type="EC" id="2.7.1.148"/>
    </reaction>
</comment>
<accession>A0A9D2G4B2</accession>
<dbReference type="InterPro" id="IPR036554">
    <property type="entry name" value="GHMP_kinase_C_sf"/>
</dbReference>
<feature type="active site" evidence="9">
    <location>
        <position position="138"/>
    </location>
</feature>
<dbReference type="Pfam" id="PF00288">
    <property type="entry name" value="GHMP_kinases_N"/>
    <property type="match status" value="1"/>
</dbReference>
<dbReference type="Proteomes" id="UP000824102">
    <property type="component" value="Unassembled WGS sequence"/>
</dbReference>
<name>A0A9D2G4B2_9FIRM</name>
<dbReference type="EC" id="2.7.1.148" evidence="2 9"/>
<feature type="domain" description="GHMP kinase N-terminal" evidence="10">
    <location>
        <begin position="69"/>
        <end position="137"/>
    </location>
</feature>
<feature type="domain" description="GHMP kinase C-terminal" evidence="11">
    <location>
        <begin position="202"/>
        <end position="273"/>
    </location>
</feature>
<dbReference type="Gene3D" id="3.30.230.10">
    <property type="match status" value="1"/>
</dbReference>
<dbReference type="PANTHER" id="PTHR43527:SF2">
    <property type="entry name" value="4-DIPHOSPHOCYTIDYL-2-C-METHYL-D-ERYTHRITOL KINASE, CHLOROPLASTIC"/>
    <property type="match status" value="1"/>
</dbReference>
<dbReference type="GO" id="GO:0019288">
    <property type="term" value="P:isopentenyl diphosphate biosynthetic process, methylerythritol 4-phosphate pathway"/>
    <property type="evidence" value="ECO:0007669"/>
    <property type="project" value="UniProtKB-UniRule"/>
</dbReference>
<dbReference type="InterPro" id="IPR004424">
    <property type="entry name" value="IspE"/>
</dbReference>
<dbReference type="EMBL" id="DXBB01000022">
    <property type="protein sequence ID" value="HIZ72167.1"/>
    <property type="molecule type" value="Genomic_DNA"/>
</dbReference>
<reference evidence="12" key="1">
    <citation type="journal article" date="2021" name="PeerJ">
        <title>Extensive microbial diversity within the chicken gut microbiome revealed by metagenomics and culture.</title>
        <authorList>
            <person name="Gilroy R."/>
            <person name="Ravi A."/>
            <person name="Getino M."/>
            <person name="Pursley I."/>
            <person name="Horton D.L."/>
            <person name="Alikhan N.F."/>
            <person name="Baker D."/>
            <person name="Gharbi K."/>
            <person name="Hall N."/>
            <person name="Watson M."/>
            <person name="Adriaenssens E.M."/>
            <person name="Foster-Nyarko E."/>
            <person name="Jarju S."/>
            <person name="Secka A."/>
            <person name="Antonio M."/>
            <person name="Oren A."/>
            <person name="Chaudhuri R.R."/>
            <person name="La Ragione R."/>
            <person name="Hildebrand F."/>
            <person name="Pallen M.J."/>
        </authorList>
    </citation>
    <scope>NUCLEOTIDE SEQUENCE</scope>
    <source>
        <strain evidence="12">ChiW7-2402</strain>
    </source>
</reference>
<evidence type="ECO:0000313" key="12">
    <source>
        <dbReference type="EMBL" id="HIZ72167.1"/>
    </source>
</evidence>
<dbReference type="HAMAP" id="MF_00061">
    <property type="entry name" value="IspE"/>
    <property type="match status" value="1"/>
</dbReference>
<evidence type="ECO:0000259" key="11">
    <source>
        <dbReference type="Pfam" id="PF08544"/>
    </source>
</evidence>
<evidence type="ECO:0000313" key="13">
    <source>
        <dbReference type="Proteomes" id="UP000824102"/>
    </source>
</evidence>
<proteinExistence type="inferred from homology"/>
<protein>
    <recommendedName>
        <fullName evidence="3 9">4-diphosphocytidyl-2-C-methyl-D-erythritol kinase</fullName>
        <shortName evidence="9">CMK</shortName>
        <ecNumber evidence="2 9">2.7.1.148</ecNumber>
    </recommendedName>
    <alternativeName>
        <fullName evidence="8 9">4-(cytidine-5'-diphospho)-2-C-methyl-D-erythritol kinase</fullName>
    </alternativeName>
</protein>
<evidence type="ECO:0000256" key="8">
    <source>
        <dbReference type="ARBA" id="ARBA00032554"/>
    </source>
</evidence>
<dbReference type="SUPFAM" id="SSF55060">
    <property type="entry name" value="GHMP Kinase, C-terminal domain"/>
    <property type="match status" value="1"/>
</dbReference>
<dbReference type="InterPro" id="IPR014721">
    <property type="entry name" value="Ribsml_uS5_D2-typ_fold_subgr"/>
</dbReference>
<feature type="active site" evidence="9">
    <location>
        <position position="11"/>
    </location>
</feature>
<evidence type="ECO:0000256" key="1">
    <source>
        <dbReference type="ARBA" id="ARBA00009684"/>
    </source>
</evidence>
<evidence type="ECO:0000256" key="6">
    <source>
        <dbReference type="ARBA" id="ARBA00022777"/>
    </source>
</evidence>
<keyword evidence="9" id="KW-0414">Isoprene biosynthesis</keyword>
<organism evidence="12 13">
    <name type="scientific">Candidatus Gallimonas intestinavium</name>
    <dbReference type="NCBI Taxonomy" id="2838603"/>
    <lineage>
        <taxon>Bacteria</taxon>
        <taxon>Bacillati</taxon>
        <taxon>Bacillota</taxon>
        <taxon>Clostridia</taxon>
        <taxon>Candidatus Gallimonas</taxon>
    </lineage>
</organism>
<comment type="pathway">
    <text evidence="9">Isoprenoid biosynthesis; isopentenyl diphosphate biosynthesis via DXP pathway; isopentenyl diphosphate from 1-deoxy-D-xylulose 5-phosphate: step 3/6.</text>
</comment>
<evidence type="ECO:0000256" key="9">
    <source>
        <dbReference type="HAMAP-Rule" id="MF_00061"/>
    </source>
</evidence>
<dbReference type="AlphaFoldDB" id="A0A9D2G4B2"/>
<keyword evidence="4 9" id="KW-0808">Transferase</keyword>
<dbReference type="GO" id="GO:0016114">
    <property type="term" value="P:terpenoid biosynthetic process"/>
    <property type="evidence" value="ECO:0007669"/>
    <property type="project" value="InterPro"/>
</dbReference>
<evidence type="ECO:0000256" key="7">
    <source>
        <dbReference type="ARBA" id="ARBA00022840"/>
    </source>
</evidence>
<dbReference type="GO" id="GO:0005524">
    <property type="term" value="F:ATP binding"/>
    <property type="evidence" value="ECO:0007669"/>
    <property type="project" value="UniProtKB-UniRule"/>
</dbReference>
<comment type="caution">
    <text evidence="9">Lacks conserved residue(s) required for the propagation of feature annotation.</text>
</comment>
<keyword evidence="5 9" id="KW-0547">Nucleotide-binding</keyword>
<comment type="similarity">
    <text evidence="1 9">Belongs to the GHMP kinase family. IspE subfamily.</text>
</comment>
<gene>
    <name evidence="9" type="primary">ispE</name>
    <name evidence="12" type="ORF">H9964_01140</name>
</gene>
<evidence type="ECO:0000256" key="3">
    <source>
        <dbReference type="ARBA" id="ARBA00017473"/>
    </source>
</evidence>
<comment type="caution">
    <text evidence="12">The sequence shown here is derived from an EMBL/GenBank/DDBJ whole genome shotgun (WGS) entry which is preliminary data.</text>
</comment>
<evidence type="ECO:0000256" key="2">
    <source>
        <dbReference type="ARBA" id="ARBA00012052"/>
    </source>
</evidence>